<dbReference type="OrthoDB" id="5396at2759"/>
<dbReference type="EMBL" id="KB908592">
    <property type="protein sequence ID" value="EOA87150.1"/>
    <property type="molecule type" value="Genomic_DNA"/>
</dbReference>
<dbReference type="HOGENOM" id="CLU_1595579_0_0_1"/>
<organism evidence="1 2">
    <name type="scientific">Exserohilum turcicum (strain 28A)</name>
    <name type="common">Northern leaf blight fungus</name>
    <name type="synonym">Setosphaeria turcica</name>
    <dbReference type="NCBI Taxonomy" id="671987"/>
    <lineage>
        <taxon>Eukaryota</taxon>
        <taxon>Fungi</taxon>
        <taxon>Dikarya</taxon>
        <taxon>Ascomycota</taxon>
        <taxon>Pezizomycotina</taxon>
        <taxon>Dothideomycetes</taxon>
        <taxon>Pleosporomycetidae</taxon>
        <taxon>Pleosporales</taxon>
        <taxon>Pleosporineae</taxon>
        <taxon>Pleosporaceae</taxon>
        <taxon>Exserohilum</taxon>
    </lineage>
</organism>
<evidence type="ECO:0000313" key="2">
    <source>
        <dbReference type="Proteomes" id="UP000016935"/>
    </source>
</evidence>
<dbReference type="RefSeq" id="XP_008024938.1">
    <property type="nucleotide sequence ID" value="XM_008026747.1"/>
</dbReference>
<dbReference type="PANTHER" id="PTHR34861:SF8">
    <property type="entry name" value="CYCLASE"/>
    <property type="match status" value="1"/>
</dbReference>
<keyword evidence="2" id="KW-1185">Reference proteome</keyword>
<reference evidence="1 2" key="2">
    <citation type="journal article" date="2013" name="PLoS Genet.">
        <title>Comparative genome structure, secondary metabolite, and effector coding capacity across Cochliobolus pathogens.</title>
        <authorList>
            <person name="Condon B.J."/>
            <person name="Leng Y."/>
            <person name="Wu D."/>
            <person name="Bushley K.E."/>
            <person name="Ohm R.A."/>
            <person name="Otillar R."/>
            <person name="Martin J."/>
            <person name="Schackwitz W."/>
            <person name="Grimwood J."/>
            <person name="MohdZainudin N."/>
            <person name="Xue C."/>
            <person name="Wang R."/>
            <person name="Manning V.A."/>
            <person name="Dhillon B."/>
            <person name="Tu Z.J."/>
            <person name="Steffenson B.J."/>
            <person name="Salamov A."/>
            <person name="Sun H."/>
            <person name="Lowry S."/>
            <person name="LaButti K."/>
            <person name="Han J."/>
            <person name="Copeland A."/>
            <person name="Lindquist E."/>
            <person name="Barry K."/>
            <person name="Schmutz J."/>
            <person name="Baker S.E."/>
            <person name="Ciuffetti L.M."/>
            <person name="Grigoriev I.V."/>
            <person name="Zhong S."/>
            <person name="Turgeon B.G."/>
        </authorList>
    </citation>
    <scope>NUCLEOTIDE SEQUENCE [LARGE SCALE GENOMIC DNA]</scope>
    <source>
        <strain evidence="2">28A</strain>
    </source>
</reference>
<dbReference type="GeneID" id="19402225"/>
<protein>
    <submittedName>
        <fullName evidence="1">Uncharacterized protein</fullName>
    </submittedName>
</protein>
<gene>
    <name evidence="1" type="ORF">SETTUDRAFT_19682</name>
</gene>
<dbReference type="AlphaFoldDB" id="R0IQI7"/>
<accession>R0IQI7</accession>
<evidence type="ECO:0000313" key="1">
    <source>
        <dbReference type="EMBL" id="EOA87150.1"/>
    </source>
</evidence>
<name>R0IQI7_EXST2</name>
<proteinExistence type="predicted"/>
<dbReference type="PANTHER" id="PTHR34861">
    <property type="match status" value="1"/>
</dbReference>
<dbReference type="Proteomes" id="UP000016935">
    <property type="component" value="Unassembled WGS sequence"/>
</dbReference>
<sequence>MTTNQKVEEARVLHTVPSDLLPNYRRVWNQAEAGSYTEGLGRLVIVTSEMVAAAAIQCIRSGQRTTLAWDMSQLNIANFDRQPAQHHIVGLLGRLGFDDVYVFNPQLRHSEMDRVSERMAYATTKTHNMPGSKALWKCCAVSGTRGFAVVGGDSLACEVYPAKKEYV</sequence>
<dbReference type="STRING" id="671987.R0IQI7"/>
<reference evidence="1 2" key="1">
    <citation type="journal article" date="2012" name="PLoS Pathog.">
        <title>Diverse lifestyles and strategies of plant pathogenesis encoded in the genomes of eighteen Dothideomycetes fungi.</title>
        <authorList>
            <person name="Ohm R.A."/>
            <person name="Feau N."/>
            <person name="Henrissat B."/>
            <person name="Schoch C.L."/>
            <person name="Horwitz B.A."/>
            <person name="Barry K.W."/>
            <person name="Condon B.J."/>
            <person name="Copeland A.C."/>
            <person name="Dhillon B."/>
            <person name="Glaser F."/>
            <person name="Hesse C.N."/>
            <person name="Kosti I."/>
            <person name="LaButti K."/>
            <person name="Lindquist E.A."/>
            <person name="Lucas S."/>
            <person name="Salamov A.A."/>
            <person name="Bradshaw R.E."/>
            <person name="Ciuffetti L."/>
            <person name="Hamelin R.C."/>
            <person name="Kema G.H.J."/>
            <person name="Lawrence C."/>
            <person name="Scott J.A."/>
            <person name="Spatafora J.W."/>
            <person name="Turgeon B.G."/>
            <person name="de Wit P.J.G.M."/>
            <person name="Zhong S."/>
            <person name="Goodwin S.B."/>
            <person name="Grigoriev I.V."/>
        </authorList>
    </citation>
    <scope>NUCLEOTIDE SEQUENCE [LARGE SCALE GENOMIC DNA]</scope>
    <source>
        <strain evidence="2">28A</strain>
    </source>
</reference>